<accession>A0A8J2MBQ5</accession>
<dbReference type="Proteomes" id="UP000708208">
    <property type="component" value="Unassembled WGS sequence"/>
</dbReference>
<evidence type="ECO:0000256" key="6">
    <source>
        <dbReference type="SAM" id="MobiDB-lite"/>
    </source>
</evidence>
<feature type="transmembrane region" description="Helical" evidence="7">
    <location>
        <begin position="311"/>
        <end position="333"/>
    </location>
</feature>
<comment type="similarity">
    <text evidence="5">Belongs to the membrane-bound acyltransferase family. HHAT subfamily.</text>
</comment>
<dbReference type="GO" id="GO:0016020">
    <property type="term" value="C:membrane"/>
    <property type="evidence" value="ECO:0007669"/>
    <property type="project" value="UniProtKB-SubCell"/>
</dbReference>
<comment type="caution">
    <text evidence="8">The sequence shown here is derived from an EMBL/GenBank/DDBJ whole genome shotgun (WGS) entry which is preliminary data.</text>
</comment>
<feature type="region of interest" description="Disordered" evidence="6">
    <location>
        <begin position="1"/>
        <end position="39"/>
    </location>
</feature>
<protein>
    <recommendedName>
        <fullName evidence="10">Protein-cysteine N-palmitoyltransferase HHAT</fullName>
    </recommendedName>
</protein>
<evidence type="ECO:0000256" key="1">
    <source>
        <dbReference type="ARBA" id="ARBA00004141"/>
    </source>
</evidence>
<dbReference type="InterPro" id="IPR004299">
    <property type="entry name" value="MBOAT_fam"/>
</dbReference>
<dbReference type="InterPro" id="IPR051085">
    <property type="entry name" value="MB_O-acyltransferase"/>
</dbReference>
<evidence type="ECO:0008006" key="10">
    <source>
        <dbReference type="Google" id="ProtNLM"/>
    </source>
</evidence>
<feature type="transmembrane region" description="Helical" evidence="7">
    <location>
        <begin position="73"/>
        <end position="94"/>
    </location>
</feature>
<feature type="transmembrane region" description="Helical" evidence="7">
    <location>
        <begin position="502"/>
        <end position="529"/>
    </location>
</feature>
<proteinExistence type="inferred from homology"/>
<evidence type="ECO:0000256" key="2">
    <source>
        <dbReference type="ARBA" id="ARBA00022692"/>
    </source>
</evidence>
<evidence type="ECO:0000256" key="4">
    <source>
        <dbReference type="ARBA" id="ARBA00023136"/>
    </source>
</evidence>
<dbReference type="OrthoDB" id="420606at2759"/>
<dbReference type="AlphaFoldDB" id="A0A8J2MBQ5"/>
<sequence length="566" mass="66533">MEGGISRRMKAQEEEYVPEKELHSEKRKMRMEDSWSPKKFKGADLKDDRNENLSERSLILNRQILRFTLIPRLIAAFLWVLVIAFVTYEVYLAAEEHLEWQKDPVMNPGPFTQLIGRGRDTTDFEWAVFTEMFFGKLIFWYTVYVVISAVLQVYFPQALPKVSTVVTFYFLKSLLGTSPTIYLFSMPVVYWLVKRLRSRTAIWVVSFAYLYLIENSWHKIIISVAPGKSEYYFAISSAWNAARCISFCFDTWDRSDSASVSSLVVFIQYCFYFPLTINGPLILFDKYEKHIILQSSIPKTIDKLRTDIISLIFKLGKILIWIIIIEIILHFLYFRPLALTIPALYEINWWALCGVVYWLGQFFQLKYVVMYGIPSAIVEFEGLPAPPSPKCIAYVHRYSVLWKDFDRGLYYFLVRYTYLPTLEFFTNIDRQHKINPEFRKLCASLATFIYVYIWHSSSFEVFVWAFFNFLGITIERIGSFLKRKIDAKYNILPSLWDVCFEPIFTIPLAIMSVINSAVFCGTLPTAYTVLIRFLSEFQIHYVPYFMVLFTNVGVLVRTWPILRKEE</sequence>
<dbReference type="EMBL" id="CAJVCH010571134">
    <property type="protein sequence ID" value="CAG7836736.1"/>
    <property type="molecule type" value="Genomic_DNA"/>
</dbReference>
<dbReference type="Pfam" id="PF03062">
    <property type="entry name" value="MBOAT"/>
    <property type="match status" value="1"/>
</dbReference>
<evidence type="ECO:0000313" key="9">
    <source>
        <dbReference type="Proteomes" id="UP000708208"/>
    </source>
</evidence>
<keyword evidence="2 7" id="KW-0812">Transmembrane</keyword>
<name>A0A8J2MBQ5_9HEXA</name>
<keyword evidence="9" id="KW-1185">Reference proteome</keyword>
<dbReference type="GO" id="GO:0016409">
    <property type="term" value="F:palmitoyltransferase activity"/>
    <property type="evidence" value="ECO:0007669"/>
    <property type="project" value="TreeGrafter"/>
</dbReference>
<evidence type="ECO:0000256" key="5">
    <source>
        <dbReference type="ARBA" id="ARBA00038268"/>
    </source>
</evidence>
<feature type="transmembrane region" description="Helical" evidence="7">
    <location>
        <begin position="339"/>
        <end position="360"/>
    </location>
</feature>
<organism evidence="8 9">
    <name type="scientific">Allacma fusca</name>
    <dbReference type="NCBI Taxonomy" id="39272"/>
    <lineage>
        <taxon>Eukaryota</taxon>
        <taxon>Metazoa</taxon>
        <taxon>Ecdysozoa</taxon>
        <taxon>Arthropoda</taxon>
        <taxon>Hexapoda</taxon>
        <taxon>Collembola</taxon>
        <taxon>Symphypleona</taxon>
        <taxon>Sminthuridae</taxon>
        <taxon>Allacma</taxon>
    </lineage>
</organism>
<evidence type="ECO:0000256" key="7">
    <source>
        <dbReference type="SAM" id="Phobius"/>
    </source>
</evidence>
<gene>
    <name evidence="8" type="ORF">AFUS01_LOCUS45945</name>
</gene>
<comment type="subcellular location">
    <subcellularLocation>
        <location evidence="1">Membrane</location>
        <topology evidence="1">Multi-pass membrane protein</topology>
    </subcellularLocation>
</comment>
<reference evidence="8" key="1">
    <citation type="submission" date="2021-06" db="EMBL/GenBank/DDBJ databases">
        <authorList>
            <person name="Hodson N. C."/>
            <person name="Mongue J. A."/>
            <person name="Jaron S. K."/>
        </authorList>
    </citation>
    <scope>NUCLEOTIDE SEQUENCE</scope>
</reference>
<feature type="transmembrane region" description="Helical" evidence="7">
    <location>
        <begin position="138"/>
        <end position="155"/>
    </location>
</feature>
<dbReference type="PANTHER" id="PTHR13285">
    <property type="entry name" value="ACYLTRANSFERASE"/>
    <property type="match status" value="1"/>
</dbReference>
<evidence type="ECO:0000256" key="3">
    <source>
        <dbReference type="ARBA" id="ARBA00022989"/>
    </source>
</evidence>
<feature type="compositionally biased region" description="Basic and acidic residues" evidence="6">
    <location>
        <begin position="10"/>
        <end position="39"/>
    </location>
</feature>
<dbReference type="PANTHER" id="PTHR13285:SF18">
    <property type="entry name" value="PROTEIN-CYSTEINE N-PALMITOYLTRANSFERASE RASP"/>
    <property type="match status" value="1"/>
</dbReference>
<feature type="transmembrane region" description="Helical" evidence="7">
    <location>
        <begin position="196"/>
        <end position="213"/>
    </location>
</feature>
<feature type="transmembrane region" description="Helical" evidence="7">
    <location>
        <begin position="541"/>
        <end position="562"/>
    </location>
</feature>
<dbReference type="GO" id="GO:0005783">
    <property type="term" value="C:endoplasmic reticulum"/>
    <property type="evidence" value="ECO:0007669"/>
    <property type="project" value="TreeGrafter"/>
</dbReference>
<evidence type="ECO:0000313" key="8">
    <source>
        <dbReference type="EMBL" id="CAG7836736.1"/>
    </source>
</evidence>
<keyword evidence="3 7" id="KW-1133">Transmembrane helix</keyword>
<keyword evidence="4 7" id="KW-0472">Membrane</keyword>